<dbReference type="PANTHER" id="PTHR24559:SF442">
    <property type="entry name" value="RNA-DIRECTED DNA POLYMERASE HOMOLOG"/>
    <property type="match status" value="1"/>
</dbReference>
<comment type="caution">
    <text evidence="2">The sequence shown here is derived from an EMBL/GenBank/DDBJ whole genome shotgun (WGS) entry which is preliminary data.</text>
</comment>
<dbReference type="EMBL" id="PGOL01004304">
    <property type="protein sequence ID" value="PKI37800.1"/>
    <property type="molecule type" value="Genomic_DNA"/>
</dbReference>
<dbReference type="InterPro" id="IPR000477">
    <property type="entry name" value="RT_dom"/>
</dbReference>
<dbReference type="InterPro" id="IPR053134">
    <property type="entry name" value="RNA-dir_DNA_polymerase"/>
</dbReference>
<dbReference type="Gene3D" id="3.30.70.270">
    <property type="match status" value="1"/>
</dbReference>
<dbReference type="Gene3D" id="3.10.10.10">
    <property type="entry name" value="HIV Type 1 Reverse Transcriptase, subunit A, domain 1"/>
    <property type="match status" value="1"/>
</dbReference>
<dbReference type="SUPFAM" id="SSF56672">
    <property type="entry name" value="DNA/RNA polymerases"/>
    <property type="match status" value="1"/>
</dbReference>
<evidence type="ECO:0000313" key="3">
    <source>
        <dbReference type="Proteomes" id="UP000233551"/>
    </source>
</evidence>
<dbReference type="AlphaFoldDB" id="A0A2I0I251"/>
<name>A0A2I0I251_PUNGR</name>
<dbReference type="STRING" id="22663.A0A2I0I251"/>
<protein>
    <recommendedName>
        <fullName evidence="1">Reverse transcriptase domain-containing protein</fullName>
    </recommendedName>
</protein>
<dbReference type="InterPro" id="IPR043128">
    <property type="entry name" value="Rev_trsase/Diguanyl_cyclase"/>
</dbReference>
<feature type="domain" description="Reverse transcriptase" evidence="1">
    <location>
        <begin position="36"/>
        <end position="131"/>
    </location>
</feature>
<dbReference type="Proteomes" id="UP000233551">
    <property type="component" value="Unassembled WGS sequence"/>
</dbReference>
<accession>A0A2I0I251</accession>
<dbReference type="PANTHER" id="PTHR24559">
    <property type="entry name" value="TRANSPOSON TY3-I GAG-POL POLYPROTEIN"/>
    <property type="match status" value="1"/>
</dbReference>
<dbReference type="InterPro" id="IPR043502">
    <property type="entry name" value="DNA/RNA_pol_sf"/>
</dbReference>
<proteinExistence type="predicted"/>
<dbReference type="Pfam" id="PF00078">
    <property type="entry name" value="RVT_1"/>
    <property type="match status" value="1"/>
</dbReference>
<organism evidence="2 3">
    <name type="scientific">Punica granatum</name>
    <name type="common">Pomegranate</name>
    <dbReference type="NCBI Taxonomy" id="22663"/>
    <lineage>
        <taxon>Eukaryota</taxon>
        <taxon>Viridiplantae</taxon>
        <taxon>Streptophyta</taxon>
        <taxon>Embryophyta</taxon>
        <taxon>Tracheophyta</taxon>
        <taxon>Spermatophyta</taxon>
        <taxon>Magnoliopsida</taxon>
        <taxon>eudicotyledons</taxon>
        <taxon>Gunneridae</taxon>
        <taxon>Pentapetalae</taxon>
        <taxon>rosids</taxon>
        <taxon>malvids</taxon>
        <taxon>Myrtales</taxon>
        <taxon>Lythraceae</taxon>
        <taxon>Punica</taxon>
    </lineage>
</organism>
<reference evidence="2 3" key="1">
    <citation type="submission" date="2017-11" db="EMBL/GenBank/DDBJ databases">
        <title>De-novo sequencing of pomegranate (Punica granatum L.) genome.</title>
        <authorList>
            <person name="Akparov Z."/>
            <person name="Amiraslanov A."/>
            <person name="Hajiyeva S."/>
            <person name="Abbasov M."/>
            <person name="Kaur K."/>
            <person name="Hamwieh A."/>
            <person name="Solovyev V."/>
            <person name="Salamov A."/>
            <person name="Braich B."/>
            <person name="Kosarev P."/>
            <person name="Mahmoud A."/>
            <person name="Hajiyev E."/>
            <person name="Babayeva S."/>
            <person name="Izzatullayeva V."/>
            <person name="Mammadov A."/>
            <person name="Mammadov A."/>
            <person name="Sharifova S."/>
            <person name="Ojaghi J."/>
            <person name="Eynullazada K."/>
            <person name="Bayramov B."/>
            <person name="Abdulazimova A."/>
            <person name="Shahmuradov I."/>
        </authorList>
    </citation>
    <scope>NUCLEOTIDE SEQUENCE [LARGE SCALE GENOMIC DNA]</scope>
    <source>
        <strain evidence="3">cv. AG2017</strain>
        <tissue evidence="2">Leaf</tissue>
    </source>
</reference>
<sequence length="131" mass="15041">MSPAEHEELRRQVEELVSKGFIRESIGPCAVPALLVPKNDGSWRMCVDSRAINKITVRYRFPIPRLDDLLDQLSGARIFTKLDLKSGYHQIRIRVGNEWKTAFKTREGLHEWLVMPFGLSNAPSTFMIVMN</sequence>
<dbReference type="CDD" id="cd01647">
    <property type="entry name" value="RT_LTR"/>
    <property type="match status" value="1"/>
</dbReference>
<evidence type="ECO:0000313" key="2">
    <source>
        <dbReference type="EMBL" id="PKI37800.1"/>
    </source>
</evidence>
<keyword evidence="3" id="KW-1185">Reference proteome</keyword>
<gene>
    <name evidence="2" type="ORF">CRG98_041811</name>
</gene>
<evidence type="ECO:0000259" key="1">
    <source>
        <dbReference type="Pfam" id="PF00078"/>
    </source>
</evidence>